<dbReference type="Gene3D" id="4.10.240.10">
    <property type="entry name" value="Zn(2)-C6 fungal-type DNA-binding domain"/>
    <property type="match status" value="1"/>
</dbReference>
<dbReference type="SMART" id="SM00066">
    <property type="entry name" value="GAL4"/>
    <property type="match status" value="1"/>
</dbReference>
<dbReference type="InterPro" id="IPR001138">
    <property type="entry name" value="Zn2Cys6_DnaBD"/>
</dbReference>
<proteinExistence type="predicted"/>
<evidence type="ECO:0000259" key="7">
    <source>
        <dbReference type="PROSITE" id="PS50048"/>
    </source>
</evidence>
<dbReference type="PROSITE" id="PS50048">
    <property type="entry name" value="ZN2_CY6_FUNGAL_2"/>
    <property type="match status" value="1"/>
</dbReference>
<evidence type="ECO:0000256" key="1">
    <source>
        <dbReference type="ARBA" id="ARBA00022723"/>
    </source>
</evidence>
<dbReference type="Proteomes" id="UP001623330">
    <property type="component" value="Unassembled WGS sequence"/>
</dbReference>
<dbReference type="Pfam" id="PF00172">
    <property type="entry name" value="Zn_clus"/>
    <property type="match status" value="1"/>
</dbReference>
<dbReference type="PROSITE" id="PS00463">
    <property type="entry name" value="ZN2_CY6_FUNGAL_1"/>
    <property type="match status" value="1"/>
</dbReference>
<dbReference type="PANTHER" id="PTHR31069">
    <property type="entry name" value="OLEATE-ACTIVATED TRANSCRIPTION FACTOR 1-RELATED"/>
    <property type="match status" value="1"/>
</dbReference>
<evidence type="ECO:0000313" key="8">
    <source>
        <dbReference type="EMBL" id="KAL3234961.1"/>
    </source>
</evidence>
<keyword evidence="6" id="KW-0539">Nucleus</keyword>
<evidence type="ECO:0000313" key="9">
    <source>
        <dbReference type="Proteomes" id="UP001623330"/>
    </source>
</evidence>
<comment type="caution">
    <text evidence="8">The sequence shown here is derived from an EMBL/GenBank/DDBJ whole genome shotgun (WGS) entry which is preliminary data.</text>
</comment>
<accession>A0ABR4P054</accession>
<evidence type="ECO:0000256" key="6">
    <source>
        <dbReference type="ARBA" id="ARBA00023242"/>
    </source>
</evidence>
<keyword evidence="9" id="KW-1185">Reference proteome</keyword>
<dbReference type="SUPFAM" id="SSF57701">
    <property type="entry name" value="Zn2/Cys6 DNA-binding domain"/>
    <property type="match status" value="1"/>
</dbReference>
<evidence type="ECO:0000256" key="5">
    <source>
        <dbReference type="ARBA" id="ARBA00023163"/>
    </source>
</evidence>
<dbReference type="InterPro" id="IPR036864">
    <property type="entry name" value="Zn2-C6_fun-type_DNA-bd_sf"/>
</dbReference>
<sequence>MSEQVTYQAVLTKKVKKPPACQQCRRRKIGCDRGKPICGNCMKQGKTDCFYPQVPGGTPSDVVMPPPLSMASNKLNNGGSSAEGYRPVGKSKAGYRNSLISANDGSNGHRMRIDPDLSSVEKVREYQTALQLFNAHNPDSIEPPVSYDKLRVGPFRSNYFFNWKEESAEYDLMTTTMTQEEVLEKEIEYIKDRLIDLKSYACHQGLISTKGTFEISNKRKIEQVDGSSNGVGNDVHDIEVAENDEEEFEDNEYLLRPIFDYQLHQPSDILPMSEVHNSLFAPSFLRSLDNAFHSYFVSIFAAMNEEQRTNLKRKIMEKKSSLTITAENMFSISLPSLNKVKNIIDVFFSSLLPKKYFELFTKEEVLGYATSTLKKEEIFSTKDVSLDTLSSLGILSLIMLISYESLVSSVNDLSRSEKTSIEILKENINGLFNNINVIEDELKFRNHSTQSLILLKFYVLKKFYTSISIFEQKFKSLDNDEDIHLARVLGINHLEDNEGNNGEKLIWNILLRAYCDRKLYHGSLPIYSRSLNANTTKISDKLLKKNSNLYENVSDLMEYLMIRDVKLTSLEIDALEKKIENSMTTEKLEHIDTPLFLLNDHDKWLLGNTSLLVTEYFKILGVEAEQALLSFEYFDMFENLMKYIKEILIHSPPHRFDNRLSHYEYFYLKKSLKSIEIAFSVLFAIHERFLILHESAEDVLTKAEADLDGNESGLSGINQKMDISKRILDKLCEVMQKLNILLKEYSVRCDDNDMDANALTRKITLMIRFMKGSSIKREDLDNRWKTFISARIFDVDTEDYRKLFHIVESLSEKLMNEVIFKSKIKTVDMTDTSEGFINETTIDDVFDLYY</sequence>
<keyword evidence="1" id="KW-0479">Metal-binding</keyword>
<dbReference type="InterPro" id="IPR050675">
    <property type="entry name" value="OAF3"/>
</dbReference>
<evidence type="ECO:0000256" key="3">
    <source>
        <dbReference type="ARBA" id="ARBA00023015"/>
    </source>
</evidence>
<feature type="domain" description="Zn(2)-C6 fungal-type" evidence="7">
    <location>
        <begin position="20"/>
        <end position="51"/>
    </location>
</feature>
<gene>
    <name evidence="8" type="ORF">RNJ44_02749</name>
</gene>
<keyword evidence="2" id="KW-0862">Zinc</keyword>
<reference evidence="8 9" key="1">
    <citation type="submission" date="2024-05" db="EMBL/GenBank/DDBJ databases">
        <title>Long read based assembly of the Candida bracarensis genome reveals expanded adhesin content.</title>
        <authorList>
            <person name="Marcet-Houben M."/>
            <person name="Ksiezopolska E."/>
            <person name="Gabaldon T."/>
        </authorList>
    </citation>
    <scope>NUCLEOTIDE SEQUENCE [LARGE SCALE GENOMIC DNA]</scope>
    <source>
        <strain evidence="8 9">CBM6</strain>
    </source>
</reference>
<dbReference type="CDD" id="cd00067">
    <property type="entry name" value="GAL4"/>
    <property type="match status" value="1"/>
</dbReference>
<name>A0ABR4P054_9SACH</name>
<dbReference type="EMBL" id="JBEVYD010000002">
    <property type="protein sequence ID" value="KAL3234961.1"/>
    <property type="molecule type" value="Genomic_DNA"/>
</dbReference>
<protein>
    <submittedName>
        <fullName evidence="8">Chromatin structure-remodeling complex protein RSC3</fullName>
    </submittedName>
</protein>
<organism evidence="8 9">
    <name type="scientific">Nakaseomyces bracarensis</name>
    <dbReference type="NCBI Taxonomy" id="273131"/>
    <lineage>
        <taxon>Eukaryota</taxon>
        <taxon>Fungi</taxon>
        <taxon>Dikarya</taxon>
        <taxon>Ascomycota</taxon>
        <taxon>Saccharomycotina</taxon>
        <taxon>Saccharomycetes</taxon>
        <taxon>Saccharomycetales</taxon>
        <taxon>Saccharomycetaceae</taxon>
        <taxon>Nakaseomyces</taxon>
    </lineage>
</organism>
<keyword evidence="4" id="KW-0238">DNA-binding</keyword>
<evidence type="ECO:0000256" key="2">
    <source>
        <dbReference type="ARBA" id="ARBA00022833"/>
    </source>
</evidence>
<keyword evidence="3" id="KW-0805">Transcription regulation</keyword>
<keyword evidence="5" id="KW-0804">Transcription</keyword>
<evidence type="ECO:0000256" key="4">
    <source>
        <dbReference type="ARBA" id="ARBA00023125"/>
    </source>
</evidence>
<dbReference type="PANTHER" id="PTHR31069:SF21">
    <property type="entry name" value="CHROMATIN STRUCTURE-REMODELING COMPLEX PROTEIN RSC3-RELATED"/>
    <property type="match status" value="1"/>
</dbReference>